<dbReference type="SUPFAM" id="SSF52058">
    <property type="entry name" value="L domain-like"/>
    <property type="match status" value="2"/>
</dbReference>
<keyword evidence="7" id="KW-0472">Membrane</keyword>
<dbReference type="GO" id="GO:0009277">
    <property type="term" value="C:fungal-type cell wall"/>
    <property type="evidence" value="ECO:0007669"/>
    <property type="project" value="TreeGrafter"/>
</dbReference>
<feature type="region of interest" description="Disordered" evidence="6">
    <location>
        <begin position="496"/>
        <end position="545"/>
    </location>
</feature>
<keyword evidence="5" id="KW-0325">Glycoprotein</keyword>
<evidence type="ECO:0000256" key="1">
    <source>
        <dbReference type="ARBA" id="ARBA00004191"/>
    </source>
</evidence>
<dbReference type="Proteomes" id="UP001373714">
    <property type="component" value="Unassembled WGS sequence"/>
</dbReference>
<comment type="subcellular location">
    <subcellularLocation>
        <location evidence="1">Secreted</location>
        <location evidence="1">Cell wall</location>
    </subcellularLocation>
</comment>
<evidence type="ECO:0000256" key="8">
    <source>
        <dbReference type="SAM" id="SignalP"/>
    </source>
</evidence>
<evidence type="ECO:0000256" key="4">
    <source>
        <dbReference type="ARBA" id="ARBA00022729"/>
    </source>
</evidence>
<protein>
    <submittedName>
        <fullName evidence="9">Uncharacterized protein</fullName>
    </submittedName>
</protein>
<keyword evidence="7" id="KW-0812">Transmembrane</keyword>
<evidence type="ECO:0000313" key="10">
    <source>
        <dbReference type="Proteomes" id="UP001373714"/>
    </source>
</evidence>
<organism evidence="9 10">
    <name type="scientific">Orbilia blumenaviensis</name>
    <dbReference type="NCBI Taxonomy" id="1796055"/>
    <lineage>
        <taxon>Eukaryota</taxon>
        <taxon>Fungi</taxon>
        <taxon>Dikarya</taxon>
        <taxon>Ascomycota</taxon>
        <taxon>Pezizomycotina</taxon>
        <taxon>Orbiliomycetes</taxon>
        <taxon>Orbiliales</taxon>
        <taxon>Orbiliaceae</taxon>
        <taxon>Orbilia</taxon>
    </lineage>
</organism>
<reference evidence="9 10" key="1">
    <citation type="submission" date="2019-10" db="EMBL/GenBank/DDBJ databases">
        <authorList>
            <person name="Palmer J.M."/>
        </authorList>
    </citation>
    <scope>NUCLEOTIDE SEQUENCE [LARGE SCALE GENOMIC DNA]</scope>
    <source>
        <strain evidence="9 10">TWF730</strain>
    </source>
</reference>
<dbReference type="GO" id="GO:0005886">
    <property type="term" value="C:plasma membrane"/>
    <property type="evidence" value="ECO:0007669"/>
    <property type="project" value="TreeGrafter"/>
</dbReference>
<keyword evidence="2" id="KW-0134">Cell wall</keyword>
<dbReference type="GO" id="GO:0009986">
    <property type="term" value="C:cell surface"/>
    <property type="evidence" value="ECO:0007669"/>
    <property type="project" value="TreeGrafter"/>
</dbReference>
<feature type="compositionally biased region" description="Basic and acidic residues" evidence="6">
    <location>
        <begin position="524"/>
        <end position="533"/>
    </location>
</feature>
<evidence type="ECO:0000313" key="9">
    <source>
        <dbReference type="EMBL" id="KAK6337393.1"/>
    </source>
</evidence>
<proteinExistence type="predicted"/>
<evidence type="ECO:0000256" key="3">
    <source>
        <dbReference type="ARBA" id="ARBA00022525"/>
    </source>
</evidence>
<accession>A0AAV9U7U6</accession>
<dbReference type="PANTHER" id="PTHR31018">
    <property type="entry name" value="SPORULATION-SPECIFIC PROTEIN-RELATED"/>
    <property type="match status" value="1"/>
</dbReference>
<evidence type="ECO:0000256" key="7">
    <source>
        <dbReference type="SAM" id="Phobius"/>
    </source>
</evidence>
<feature type="signal peptide" evidence="8">
    <location>
        <begin position="1"/>
        <end position="30"/>
    </location>
</feature>
<evidence type="ECO:0000256" key="6">
    <source>
        <dbReference type="SAM" id="MobiDB-lite"/>
    </source>
</evidence>
<gene>
    <name evidence="9" type="ORF">TWF730_002794</name>
</gene>
<dbReference type="AlphaFoldDB" id="A0AAV9U7U6"/>
<feature type="chain" id="PRO_5044024237" evidence="8">
    <location>
        <begin position="31"/>
        <end position="563"/>
    </location>
</feature>
<dbReference type="PANTHER" id="PTHR31018:SF3">
    <property type="entry name" value="RECEPTOR PROTEIN-TYROSINE KINASE"/>
    <property type="match status" value="1"/>
</dbReference>
<sequence length="563" mass="61334">MARTSIVSVSWSSLLSLLALLVFAVTNTLAQSSSKEPEICDSSSITVTTPRQLLELSNCTELIGDVIFNNINSVELNLFNVTAIRGMFQIYLANNTQRFSAQNLTTVGNLFMIAGDPKGSNMKDISMPKFNSTAGIDFTGMPNLRELEFPSRVSSTYPAIRITVMNTGLESIEGLGIDYGQVQQVYFGGNPNLKSIKLGLKMISTNLDIDGAGAQPNVSFPNLEYLNTANIHDVGSLDFKSLTSMGGALGVYDSSTLDTLSMPLLQKIGTKTLSVLAIANNSGLVNVMFPALEEITGGMMAENNKNWRRLNGFPKLVRVTDDIDMSGAFTLVEFPALYNLTGNFEVVSSAGLTYDCKDLMKMNTDTSKPFVCDPYGTNVFRAADLPPEEQEKKHDDSSALTGPKITGIAIGCLACVVVPLILIRFVVGRRRKARLRERNIYNRNFGPHELGSRSLPSSRAELPEHAMSETYEIAPAKLRQELPGDIPLHEMDAMSDHKKNPDITETPVPDSPIERVSTGAGGRFDSDVSRLDSDVSSDDGYADSIVHAYGDPEMDIRPKNMIP</sequence>
<feature type="transmembrane region" description="Helical" evidence="7">
    <location>
        <begin position="405"/>
        <end position="427"/>
    </location>
</feature>
<dbReference type="GO" id="GO:0031505">
    <property type="term" value="P:fungal-type cell wall organization"/>
    <property type="evidence" value="ECO:0007669"/>
    <property type="project" value="TreeGrafter"/>
</dbReference>
<evidence type="ECO:0000256" key="5">
    <source>
        <dbReference type="ARBA" id="ARBA00023180"/>
    </source>
</evidence>
<keyword evidence="10" id="KW-1185">Reference proteome</keyword>
<name>A0AAV9U7U6_9PEZI</name>
<evidence type="ECO:0000256" key="2">
    <source>
        <dbReference type="ARBA" id="ARBA00022512"/>
    </source>
</evidence>
<dbReference type="InterPro" id="IPR051648">
    <property type="entry name" value="CWI-Assembly_Regulator"/>
</dbReference>
<keyword evidence="7" id="KW-1133">Transmembrane helix</keyword>
<keyword evidence="3" id="KW-0964">Secreted</keyword>
<dbReference type="EMBL" id="JAVHNS010000013">
    <property type="protein sequence ID" value="KAK6337393.1"/>
    <property type="molecule type" value="Genomic_DNA"/>
</dbReference>
<dbReference type="Gene3D" id="3.80.20.20">
    <property type="entry name" value="Receptor L-domain"/>
    <property type="match status" value="2"/>
</dbReference>
<dbReference type="InterPro" id="IPR036941">
    <property type="entry name" value="Rcpt_L-dom_sf"/>
</dbReference>
<keyword evidence="4 8" id="KW-0732">Signal</keyword>
<comment type="caution">
    <text evidence="9">The sequence shown here is derived from an EMBL/GenBank/DDBJ whole genome shotgun (WGS) entry which is preliminary data.</text>
</comment>